<dbReference type="PANTHER" id="PTHR46998:SF2">
    <property type="entry name" value="WUSCHEL-RELATED HOMEOBOX 11"/>
    <property type="match status" value="1"/>
</dbReference>
<evidence type="ECO:0000256" key="1">
    <source>
        <dbReference type="ARBA" id="ARBA00004123"/>
    </source>
</evidence>
<evidence type="ECO:0000256" key="10">
    <source>
        <dbReference type="SAM" id="MobiDB-lite"/>
    </source>
</evidence>
<accession>A0A9Q1QW87</accession>
<dbReference type="Proteomes" id="UP001152561">
    <property type="component" value="Unassembled WGS sequence"/>
</dbReference>
<feature type="DNA-binding region" description="Homeobox" evidence="9">
    <location>
        <begin position="3"/>
        <end position="42"/>
    </location>
</feature>
<feature type="compositionally biased region" description="Low complexity" evidence="10">
    <location>
        <begin position="44"/>
        <end position="56"/>
    </location>
</feature>
<keyword evidence="4 9" id="KW-0238">DNA-binding</keyword>
<dbReference type="AlphaFoldDB" id="A0A9Q1QW87"/>
<dbReference type="InterPro" id="IPR044558">
    <property type="entry name" value="WOX11-like"/>
</dbReference>
<dbReference type="EMBL" id="JAJAGQ010000022">
    <property type="protein sequence ID" value="KAJ8528913.1"/>
    <property type="molecule type" value="Genomic_DNA"/>
</dbReference>
<comment type="caution">
    <text evidence="12">The sequence shown here is derived from an EMBL/GenBank/DDBJ whole genome shotgun (WGS) entry which is preliminary data.</text>
</comment>
<dbReference type="SUPFAM" id="SSF46689">
    <property type="entry name" value="Homeodomain-like"/>
    <property type="match status" value="1"/>
</dbReference>
<dbReference type="InterPro" id="IPR001356">
    <property type="entry name" value="HD"/>
</dbReference>
<dbReference type="PANTHER" id="PTHR46998">
    <property type="entry name" value="WUSCHEL-RELATED HOMEOBOX 11"/>
    <property type="match status" value="1"/>
</dbReference>
<evidence type="ECO:0000313" key="12">
    <source>
        <dbReference type="EMBL" id="KAJ8528913.1"/>
    </source>
</evidence>
<evidence type="ECO:0000256" key="5">
    <source>
        <dbReference type="ARBA" id="ARBA00023155"/>
    </source>
</evidence>
<name>A0A9Q1QW87_9SOLA</name>
<comment type="similarity">
    <text evidence="8">Belongs to the WUS homeobox family.</text>
</comment>
<keyword evidence="2" id="KW-0217">Developmental protein</keyword>
<evidence type="ECO:0000256" key="4">
    <source>
        <dbReference type="ARBA" id="ARBA00023125"/>
    </source>
</evidence>
<evidence type="ECO:0000256" key="7">
    <source>
        <dbReference type="ARBA" id="ARBA00023242"/>
    </source>
</evidence>
<evidence type="ECO:0000256" key="8">
    <source>
        <dbReference type="ARBA" id="ARBA00024040"/>
    </source>
</evidence>
<reference evidence="13" key="1">
    <citation type="journal article" date="2023" name="Proc. Natl. Acad. Sci. U.S.A.">
        <title>Genomic and structural basis for evolution of tropane alkaloid biosynthesis.</title>
        <authorList>
            <person name="Wanga Y.-J."/>
            <person name="Taina T."/>
            <person name="Yua J.-Y."/>
            <person name="Lia J."/>
            <person name="Xua B."/>
            <person name="Chenc J."/>
            <person name="D'Auriad J.C."/>
            <person name="Huanga J.-P."/>
            <person name="Huanga S.-X."/>
        </authorList>
    </citation>
    <scope>NUCLEOTIDE SEQUENCE [LARGE SCALE GENOMIC DNA]</scope>
    <source>
        <strain evidence="13">cv. KIB-2019</strain>
    </source>
</reference>
<comment type="subcellular location">
    <subcellularLocation>
        <location evidence="1 9">Nucleus</location>
    </subcellularLocation>
</comment>
<organism evidence="12 13">
    <name type="scientific">Anisodus acutangulus</name>
    <dbReference type="NCBI Taxonomy" id="402998"/>
    <lineage>
        <taxon>Eukaryota</taxon>
        <taxon>Viridiplantae</taxon>
        <taxon>Streptophyta</taxon>
        <taxon>Embryophyta</taxon>
        <taxon>Tracheophyta</taxon>
        <taxon>Spermatophyta</taxon>
        <taxon>Magnoliopsida</taxon>
        <taxon>eudicotyledons</taxon>
        <taxon>Gunneridae</taxon>
        <taxon>Pentapetalae</taxon>
        <taxon>asterids</taxon>
        <taxon>lamiids</taxon>
        <taxon>Solanales</taxon>
        <taxon>Solanaceae</taxon>
        <taxon>Solanoideae</taxon>
        <taxon>Hyoscyameae</taxon>
        <taxon>Anisodus</taxon>
    </lineage>
</organism>
<dbReference type="InterPro" id="IPR009057">
    <property type="entry name" value="Homeodomain-like_sf"/>
</dbReference>
<keyword evidence="13" id="KW-1185">Reference proteome</keyword>
<keyword evidence="3" id="KW-0805">Transcription regulation</keyword>
<evidence type="ECO:0000256" key="9">
    <source>
        <dbReference type="PROSITE-ProRule" id="PRU00108"/>
    </source>
</evidence>
<evidence type="ECO:0000259" key="11">
    <source>
        <dbReference type="PROSITE" id="PS50071"/>
    </source>
</evidence>
<sequence>MVNPPKDETVRIRKILEQFGAVGDANVFYWFQNRRSRSRRRQRQIQASLSAASDSTSGGGGEQSARSSSVSAIQFGPSSIYVPMGAPSNYLVLGSSSSSSSSCGGVGGVVGNANDGLFPFSGQLGLPEIEQNSSVTSILCSPTENANLHYQPGFITVFINGVATEVPRGPLDMKAIFGPEDLILYHSSGVPLPVNEYGFIVQSLQHGESYFLVSRPA</sequence>
<protein>
    <recommendedName>
        <fullName evidence="11">Homeobox domain-containing protein</fullName>
    </recommendedName>
</protein>
<dbReference type="GO" id="GO:0005634">
    <property type="term" value="C:nucleus"/>
    <property type="evidence" value="ECO:0007669"/>
    <property type="project" value="UniProtKB-SubCell"/>
</dbReference>
<dbReference type="GO" id="GO:0003677">
    <property type="term" value="F:DNA binding"/>
    <property type="evidence" value="ECO:0007669"/>
    <property type="project" value="UniProtKB-UniRule"/>
</dbReference>
<dbReference type="PROSITE" id="PS50071">
    <property type="entry name" value="HOMEOBOX_2"/>
    <property type="match status" value="1"/>
</dbReference>
<keyword evidence="6" id="KW-0804">Transcription</keyword>
<proteinExistence type="inferred from homology"/>
<dbReference type="OrthoDB" id="670226at2759"/>
<evidence type="ECO:0000256" key="2">
    <source>
        <dbReference type="ARBA" id="ARBA00022473"/>
    </source>
</evidence>
<dbReference type="GO" id="GO:0003700">
    <property type="term" value="F:DNA-binding transcription factor activity"/>
    <property type="evidence" value="ECO:0007669"/>
    <property type="project" value="InterPro"/>
</dbReference>
<feature type="domain" description="Homeobox" evidence="11">
    <location>
        <begin position="1"/>
        <end position="41"/>
    </location>
</feature>
<dbReference type="GO" id="GO:0048830">
    <property type="term" value="P:adventitious root development"/>
    <property type="evidence" value="ECO:0007669"/>
    <property type="project" value="InterPro"/>
</dbReference>
<evidence type="ECO:0000256" key="3">
    <source>
        <dbReference type="ARBA" id="ARBA00023015"/>
    </source>
</evidence>
<keyword evidence="7 9" id="KW-0539">Nucleus</keyword>
<feature type="region of interest" description="Disordered" evidence="10">
    <location>
        <begin position="41"/>
        <end position="68"/>
    </location>
</feature>
<gene>
    <name evidence="12" type="ORF">K7X08_030653</name>
</gene>
<evidence type="ECO:0000256" key="6">
    <source>
        <dbReference type="ARBA" id="ARBA00023163"/>
    </source>
</evidence>
<evidence type="ECO:0000313" key="13">
    <source>
        <dbReference type="Proteomes" id="UP001152561"/>
    </source>
</evidence>
<keyword evidence="5 9" id="KW-0371">Homeobox</keyword>